<comment type="cofactor">
    <cofactor evidence="1">
        <name>a divalent metal cation</name>
        <dbReference type="ChEBI" id="CHEBI:60240"/>
    </cofactor>
</comment>
<dbReference type="EMBL" id="PDSK01000034">
    <property type="protein sequence ID" value="PIE35744.1"/>
    <property type="molecule type" value="Genomic_DNA"/>
</dbReference>
<dbReference type="AlphaFoldDB" id="A0A2G6KJC1"/>
<comment type="function">
    <text evidence="1">Catalyzes the epimerization of D-tagaturonate (D-TagA) to D-fructuronate (D-FruA).</text>
</comment>
<dbReference type="Pfam" id="PF16257">
    <property type="entry name" value="UxaE"/>
    <property type="match status" value="1"/>
</dbReference>
<reference evidence="2 3" key="1">
    <citation type="submission" date="2017-10" db="EMBL/GenBank/DDBJ databases">
        <title>Novel microbial diversity and functional potential in the marine mammal oral microbiome.</title>
        <authorList>
            <person name="Dudek N.K."/>
            <person name="Sun C.L."/>
            <person name="Burstein D."/>
            <person name="Kantor R.S."/>
            <person name="Aliaga Goltsman D.S."/>
            <person name="Bik E.M."/>
            <person name="Thomas B.C."/>
            <person name="Banfield J.F."/>
            <person name="Relman D.A."/>
        </authorList>
    </citation>
    <scope>NUCLEOTIDE SEQUENCE [LARGE SCALE GENOMIC DNA]</scope>
    <source>
        <strain evidence="2">DOLJORAL78_47_16</strain>
    </source>
</reference>
<feature type="active site" description="Proton donor" evidence="1">
    <location>
        <position position="358"/>
    </location>
</feature>
<feature type="binding site" evidence="1">
    <location>
        <position position="248"/>
    </location>
    <ligand>
        <name>a divalent metal cation</name>
        <dbReference type="ChEBI" id="CHEBI:60240"/>
    </ligand>
</feature>
<proteinExistence type="inferred from homology"/>
<dbReference type="EC" id="5.1.2.7" evidence="1"/>
<feature type="binding site" evidence="1">
    <location>
        <position position="400"/>
    </location>
    <ligand>
        <name>a divalent metal cation</name>
        <dbReference type="ChEBI" id="CHEBI:60240"/>
    </ligand>
</feature>
<dbReference type="GO" id="GO:0046872">
    <property type="term" value="F:metal ion binding"/>
    <property type="evidence" value="ECO:0007669"/>
    <property type="project" value="UniProtKB-UniRule"/>
</dbReference>
<sequence length="577" mass="65211">MNCAIMNPGRVLNPAREVIFPAFPFNFTKNFFTTLKYFANLPKKGKRVPNVLRTLITYKKKVNGMAHPEIVKYVAEHDVLTADLSQVKVFDGTIQSGIYLSSFQKKGDALFCTCRDDAAKTKYAAMIAASADACPQFPGSPEQEGELFIATSGLTHELALFLRKEFPFTIPVSLKGKDATIGTGDRLGLANPAHIRAVRDYDIFPVLAQQSIRELNFTKRTYQEVVDAATFAAFQEGYEDGFGFDGDHLKTLDEINMALDCEATMITLDLSEVMNAKAANWSDEQLLEGYQSLSADEKLRLESTYLGETFTMQDGTTLSFDETELHRCSVMYLEAIAFAKEVYDLLVSRRGEGNFDFEMSIDETEAPTVPQHHLFIIKELIHNGVVVESLAPRFIGEFQKAIDYIGDLDEFEKQFNVHCQIAKTYGNYKVSVHSGSDKFSAYPAIGKWTEGRLHVKTAGTSWLEAVRVIALKEPELYREIHQLAFDSVDEALKFYHITADFSKIAALDSVSDADLPEYLNRPESRQLIHIIYGFVMQDDSLRQRFYDALFVHEELHYQLLRDHIRKHVTLLGRPKKA</sequence>
<evidence type="ECO:0000313" key="3">
    <source>
        <dbReference type="Proteomes" id="UP000230821"/>
    </source>
</evidence>
<comment type="caution">
    <text evidence="2">The sequence shown here is derived from an EMBL/GenBank/DDBJ whole genome shotgun (WGS) entry which is preliminary data.</text>
</comment>
<feature type="binding site" evidence="1">
    <location>
        <position position="433"/>
    </location>
    <ligand>
        <name>a divalent metal cation</name>
        <dbReference type="ChEBI" id="CHEBI:60240"/>
    </ligand>
</feature>
<dbReference type="InterPro" id="IPR032586">
    <property type="entry name" value="UxaE"/>
</dbReference>
<protein>
    <recommendedName>
        <fullName evidence="1">Tagaturonate/fructuronate epimerase</fullName>
        <shortName evidence="1">D-TagA/D-FruA epimerase</shortName>
        <ecNumber evidence="1">5.1.2.7</ecNumber>
    </recommendedName>
</protein>
<name>A0A2G6KJC1_9BACT</name>
<comment type="similarity">
    <text evidence="1">Belongs to the UxaE family.</text>
</comment>
<dbReference type="Proteomes" id="UP000230821">
    <property type="component" value="Unassembled WGS sequence"/>
</dbReference>
<comment type="catalytic activity">
    <reaction evidence="1">
        <text>keto-D-tagaturonate = keto-D-fructuronate</text>
        <dbReference type="Rhea" id="RHEA:51656"/>
        <dbReference type="ChEBI" id="CHEBI:17886"/>
        <dbReference type="ChEBI" id="CHEBI:59881"/>
        <dbReference type="EC" id="5.1.2.7"/>
    </reaction>
</comment>
<accession>A0A2G6KJC1</accession>
<feature type="active site" description="Proton acceptor" evidence="1">
    <location>
        <position position="247"/>
    </location>
</feature>
<keyword evidence="1" id="KW-0479">Metal-binding</keyword>
<keyword evidence="1" id="KW-0413">Isomerase</keyword>
<dbReference type="GO" id="GO:0016856">
    <property type="term" value="F:racemase and epimerase activity, acting on hydroxy acids and derivatives"/>
    <property type="evidence" value="ECO:0007669"/>
    <property type="project" value="UniProtKB-UniRule"/>
</dbReference>
<evidence type="ECO:0000313" key="2">
    <source>
        <dbReference type="EMBL" id="PIE35744.1"/>
    </source>
</evidence>
<organism evidence="2 3">
    <name type="scientific">candidate division KSB3 bacterium</name>
    <dbReference type="NCBI Taxonomy" id="2044937"/>
    <lineage>
        <taxon>Bacteria</taxon>
        <taxon>candidate division KSB3</taxon>
    </lineage>
</organism>
<gene>
    <name evidence="1" type="primary">uxaE</name>
    <name evidence="2" type="ORF">CSA56_02935</name>
</gene>
<dbReference type="HAMAP" id="MF_02243">
    <property type="entry name" value="UxaE"/>
    <property type="match status" value="1"/>
</dbReference>
<evidence type="ECO:0000256" key="1">
    <source>
        <dbReference type="HAMAP-Rule" id="MF_02243"/>
    </source>
</evidence>